<keyword evidence="3" id="KW-1133">Transmembrane helix</keyword>
<dbReference type="Pfam" id="PF00990">
    <property type="entry name" value="GGDEF"/>
    <property type="match status" value="1"/>
</dbReference>
<reference evidence="6" key="1">
    <citation type="journal article" date="2019" name="Int. J. Syst. Evol. Microbiol.">
        <title>The Global Catalogue of Microorganisms (GCM) 10K type strain sequencing project: providing services to taxonomists for standard genome sequencing and annotation.</title>
        <authorList>
            <consortium name="The Broad Institute Genomics Platform"/>
            <consortium name="The Broad Institute Genome Sequencing Center for Infectious Disease"/>
            <person name="Wu L."/>
            <person name="Ma J."/>
        </authorList>
    </citation>
    <scope>NUCLEOTIDE SEQUENCE [LARGE SCALE GENOMIC DNA]</scope>
    <source>
        <strain evidence="6">CGMCC 4.5798</strain>
    </source>
</reference>
<dbReference type="InterPro" id="IPR000160">
    <property type="entry name" value="GGDEF_dom"/>
</dbReference>
<dbReference type="CDD" id="cd12915">
    <property type="entry name" value="PDC2_DGC_like"/>
    <property type="match status" value="1"/>
</dbReference>
<gene>
    <name evidence="5" type="ORF">ACFPO9_12695</name>
</gene>
<dbReference type="Pfam" id="PF22588">
    <property type="entry name" value="dCache_1_like"/>
    <property type="match status" value="1"/>
</dbReference>
<feature type="transmembrane region" description="Helical" evidence="3">
    <location>
        <begin position="292"/>
        <end position="315"/>
    </location>
</feature>
<evidence type="ECO:0000256" key="3">
    <source>
        <dbReference type="SAM" id="Phobius"/>
    </source>
</evidence>
<dbReference type="RefSeq" id="WP_379771275.1">
    <property type="nucleotide sequence ID" value="NZ_JBHSMZ010000008.1"/>
</dbReference>
<dbReference type="EC" id="2.7.7.65" evidence="1"/>
<keyword evidence="5" id="KW-0548">Nucleotidyltransferase</keyword>
<dbReference type="GO" id="GO:0052621">
    <property type="term" value="F:diguanylate cyclase activity"/>
    <property type="evidence" value="ECO:0007669"/>
    <property type="project" value="UniProtKB-EC"/>
</dbReference>
<dbReference type="PANTHER" id="PTHR45138:SF9">
    <property type="entry name" value="DIGUANYLATE CYCLASE DGCM-RELATED"/>
    <property type="match status" value="1"/>
</dbReference>
<dbReference type="InterPro" id="IPR050469">
    <property type="entry name" value="Diguanylate_Cyclase"/>
</dbReference>
<dbReference type="CDD" id="cd01949">
    <property type="entry name" value="GGDEF"/>
    <property type="match status" value="1"/>
</dbReference>
<evidence type="ECO:0000259" key="4">
    <source>
        <dbReference type="PROSITE" id="PS50887"/>
    </source>
</evidence>
<dbReference type="Gene3D" id="3.30.70.270">
    <property type="match status" value="1"/>
</dbReference>
<organism evidence="5 6">
    <name type="scientific">Massilia aerilata</name>
    <dbReference type="NCBI Taxonomy" id="453817"/>
    <lineage>
        <taxon>Bacteria</taxon>
        <taxon>Pseudomonadati</taxon>
        <taxon>Pseudomonadota</taxon>
        <taxon>Betaproteobacteria</taxon>
        <taxon>Burkholderiales</taxon>
        <taxon>Oxalobacteraceae</taxon>
        <taxon>Telluria group</taxon>
        <taxon>Massilia</taxon>
    </lineage>
</organism>
<dbReference type="SUPFAM" id="SSF55073">
    <property type="entry name" value="Nucleotide cyclase"/>
    <property type="match status" value="1"/>
</dbReference>
<keyword evidence="3" id="KW-0472">Membrane</keyword>
<feature type="domain" description="GGDEF" evidence="4">
    <location>
        <begin position="379"/>
        <end position="514"/>
    </location>
</feature>
<sequence>MPQSSAPHLHHLDQKRRPLVGRSIALLAAFCLLLAGVYAWSLWSARQGQLQQTAASTSNMARALAAQAETSFKIADAILAETVERVEHDGIEGAAGDRLHERFLHIAAHSAEVHGLFVYGADGSWRVTALANAVNANNSDRDYFRYHETHTDRRTHVGRPVRSRSSGVMVIPVSRRIDRADGSFGGVALVTLNLGYFGRFYDRFDVGRQGTIVLALDDGTLMYRRPFNEDLVGKDMSKGPVFQMMRSAGPVGTAMLTSAVDGIERLYSYRHLEGYPLVVASAQSKEEILGHWWSTVFRMSGVVAFALAVLVWGGVRMIRQIRIREQLEDELRRAGATLEQQNAALKTLADSDGLTGLANRRLFEDALAGELARARRSGSQFGLILCDVDFFKKYNDRYGHVAGDDCLRHVAAAIAGGARRPGDLAARYGGEEFAVILPETGLEGAMAVADAIRAWVAALAIEHGDSPAGMVTLSLGVVAGKVGPEPDSAWVEAADSLLYDAKSGGRNRVAACSASLAIG</sequence>
<dbReference type="EMBL" id="JBHSMZ010000008">
    <property type="protein sequence ID" value="MFC5549366.1"/>
    <property type="molecule type" value="Genomic_DNA"/>
</dbReference>
<dbReference type="InterPro" id="IPR043128">
    <property type="entry name" value="Rev_trsase/Diguanyl_cyclase"/>
</dbReference>
<dbReference type="Gene3D" id="3.30.450.20">
    <property type="entry name" value="PAS domain"/>
    <property type="match status" value="2"/>
</dbReference>
<dbReference type="PROSITE" id="PS50887">
    <property type="entry name" value="GGDEF"/>
    <property type="match status" value="1"/>
</dbReference>
<proteinExistence type="predicted"/>
<evidence type="ECO:0000313" key="6">
    <source>
        <dbReference type="Proteomes" id="UP001596086"/>
    </source>
</evidence>
<comment type="caution">
    <text evidence="5">The sequence shown here is derived from an EMBL/GenBank/DDBJ whole genome shotgun (WGS) entry which is preliminary data.</text>
</comment>
<dbReference type="SMART" id="SM00267">
    <property type="entry name" value="GGDEF"/>
    <property type="match status" value="1"/>
</dbReference>
<dbReference type="InterPro" id="IPR054327">
    <property type="entry name" value="His-kinase-like_sensor"/>
</dbReference>
<protein>
    <recommendedName>
        <fullName evidence="1">diguanylate cyclase</fullName>
        <ecNumber evidence="1">2.7.7.65</ecNumber>
    </recommendedName>
</protein>
<evidence type="ECO:0000256" key="1">
    <source>
        <dbReference type="ARBA" id="ARBA00012528"/>
    </source>
</evidence>
<evidence type="ECO:0000256" key="2">
    <source>
        <dbReference type="ARBA" id="ARBA00034247"/>
    </source>
</evidence>
<keyword evidence="6" id="KW-1185">Reference proteome</keyword>
<comment type="catalytic activity">
    <reaction evidence="2">
        <text>2 GTP = 3',3'-c-di-GMP + 2 diphosphate</text>
        <dbReference type="Rhea" id="RHEA:24898"/>
        <dbReference type="ChEBI" id="CHEBI:33019"/>
        <dbReference type="ChEBI" id="CHEBI:37565"/>
        <dbReference type="ChEBI" id="CHEBI:58805"/>
        <dbReference type="EC" id="2.7.7.65"/>
    </reaction>
</comment>
<dbReference type="Proteomes" id="UP001596086">
    <property type="component" value="Unassembled WGS sequence"/>
</dbReference>
<dbReference type="CDD" id="cd12914">
    <property type="entry name" value="PDC1_DGC_like"/>
    <property type="match status" value="1"/>
</dbReference>
<keyword evidence="3" id="KW-0812">Transmembrane</keyword>
<name>A0ABW0RZ91_9BURK</name>
<evidence type="ECO:0000313" key="5">
    <source>
        <dbReference type="EMBL" id="MFC5549366.1"/>
    </source>
</evidence>
<dbReference type="InterPro" id="IPR029787">
    <property type="entry name" value="Nucleotide_cyclase"/>
</dbReference>
<accession>A0ABW0RZ91</accession>
<keyword evidence="5" id="KW-0808">Transferase</keyword>
<dbReference type="NCBIfam" id="TIGR00254">
    <property type="entry name" value="GGDEF"/>
    <property type="match status" value="1"/>
</dbReference>
<dbReference type="PANTHER" id="PTHR45138">
    <property type="entry name" value="REGULATORY COMPONENTS OF SENSORY TRANSDUCTION SYSTEM"/>
    <property type="match status" value="1"/>
</dbReference>